<evidence type="ECO:0000256" key="4">
    <source>
        <dbReference type="ARBA" id="ARBA00022982"/>
    </source>
</evidence>
<evidence type="ECO:0000256" key="6">
    <source>
        <dbReference type="ARBA" id="ARBA00023014"/>
    </source>
</evidence>
<feature type="transmembrane region" description="Helical" evidence="7">
    <location>
        <begin position="78"/>
        <end position="107"/>
    </location>
</feature>
<keyword evidence="1" id="KW-0813">Transport</keyword>
<dbReference type="EMBL" id="FNPG01000004">
    <property type="protein sequence ID" value="SDX87969.1"/>
    <property type="molecule type" value="Genomic_DNA"/>
</dbReference>
<keyword evidence="5" id="KW-0408">Iron</keyword>
<dbReference type="GO" id="GO:0005886">
    <property type="term" value="C:plasma membrane"/>
    <property type="evidence" value="ECO:0007669"/>
    <property type="project" value="TreeGrafter"/>
</dbReference>
<dbReference type="PANTHER" id="PTHR30176">
    <property type="entry name" value="FERREDOXIN-TYPE PROTEIN NAPH"/>
    <property type="match status" value="1"/>
</dbReference>
<dbReference type="GO" id="GO:0051539">
    <property type="term" value="F:4 iron, 4 sulfur cluster binding"/>
    <property type="evidence" value="ECO:0007669"/>
    <property type="project" value="UniProtKB-KW"/>
</dbReference>
<dbReference type="PROSITE" id="PS00198">
    <property type="entry name" value="4FE4S_FER_1"/>
    <property type="match status" value="1"/>
</dbReference>
<protein>
    <submittedName>
        <fullName evidence="9">4Fe-4S binding domain-containing protein</fullName>
    </submittedName>
</protein>
<name>A0A1H3FCW0_9FIRM</name>
<sequence length="312" mass="35735">MLLISFLNRIISMIKERLNNNLNNKLKRNLKKNKTEIIRFIIQILFFIIAPSAFNVAFNGIKYVFIQVGLGEKIQLTTFVTGLLALLIYTCIFGRFFCGFACAFGSVSDWIYLISQKTQKLIKHRINLFSNQGVKVVAKIVEYIKYFILFGILILCYEGRWNSLSSFSPWEMFARLRAGEFGINANKIAIIILICIFIATAFIERFFCRFLCPMGAVFSLIPVLPIFNIFRNKGNCINGCSACSKRCPMQIDLPDDDSGDYDENCIQCLKCFSICPKENNHAQIKTIRGNEFWLIVIKVLILGLVMLFVKII</sequence>
<dbReference type="STRING" id="1122142.SAMN02910414_00221"/>
<keyword evidence="7" id="KW-0472">Membrane</keyword>
<feature type="domain" description="4Fe-4S ferredoxin-type" evidence="8">
    <location>
        <begin position="227"/>
        <end position="257"/>
    </location>
</feature>
<organism evidence="9 10">
    <name type="scientific">Lachnobacterium bovis DSM 14045</name>
    <dbReference type="NCBI Taxonomy" id="1122142"/>
    <lineage>
        <taxon>Bacteria</taxon>
        <taxon>Bacillati</taxon>
        <taxon>Bacillota</taxon>
        <taxon>Clostridia</taxon>
        <taxon>Lachnospirales</taxon>
        <taxon>Lachnospiraceae</taxon>
        <taxon>Lachnobacterium</taxon>
    </lineage>
</organism>
<proteinExistence type="predicted"/>
<evidence type="ECO:0000256" key="5">
    <source>
        <dbReference type="ARBA" id="ARBA00023004"/>
    </source>
</evidence>
<keyword evidence="10" id="KW-1185">Reference proteome</keyword>
<feature type="transmembrane region" description="Helical" evidence="7">
    <location>
        <begin position="292"/>
        <end position="309"/>
    </location>
</feature>
<dbReference type="PANTHER" id="PTHR30176:SF3">
    <property type="entry name" value="FERREDOXIN-TYPE PROTEIN NAPH"/>
    <property type="match status" value="1"/>
</dbReference>
<dbReference type="InterPro" id="IPR051684">
    <property type="entry name" value="Electron_Trans/Redox"/>
</dbReference>
<evidence type="ECO:0000256" key="1">
    <source>
        <dbReference type="ARBA" id="ARBA00022448"/>
    </source>
</evidence>
<keyword evidence="4" id="KW-0249">Electron transport</keyword>
<dbReference type="AlphaFoldDB" id="A0A1H3FCW0"/>
<gene>
    <name evidence="9" type="ORF">SAMN02910414_00221</name>
</gene>
<feature type="transmembrane region" description="Helical" evidence="7">
    <location>
        <begin position="181"/>
        <end position="203"/>
    </location>
</feature>
<evidence type="ECO:0000313" key="9">
    <source>
        <dbReference type="EMBL" id="SDX87969.1"/>
    </source>
</evidence>
<accession>A0A1H3FCW0</accession>
<dbReference type="Proteomes" id="UP000183918">
    <property type="component" value="Unassembled WGS sequence"/>
</dbReference>
<dbReference type="GO" id="GO:0046872">
    <property type="term" value="F:metal ion binding"/>
    <property type="evidence" value="ECO:0007669"/>
    <property type="project" value="UniProtKB-KW"/>
</dbReference>
<feature type="transmembrane region" description="Helical" evidence="7">
    <location>
        <begin position="37"/>
        <end position="58"/>
    </location>
</feature>
<dbReference type="InterPro" id="IPR017896">
    <property type="entry name" value="4Fe4S_Fe-S-bd"/>
</dbReference>
<keyword evidence="7" id="KW-1133">Transmembrane helix</keyword>
<keyword evidence="6" id="KW-0411">Iron-sulfur</keyword>
<reference evidence="9 10" key="1">
    <citation type="submission" date="2016-10" db="EMBL/GenBank/DDBJ databases">
        <authorList>
            <person name="de Groot N.N."/>
        </authorList>
    </citation>
    <scope>NUCLEOTIDE SEQUENCE [LARGE SCALE GENOMIC DNA]</scope>
    <source>
        <strain evidence="9 10">DSM 14045</strain>
    </source>
</reference>
<dbReference type="InterPro" id="IPR017900">
    <property type="entry name" value="4Fe4S_Fe_S_CS"/>
</dbReference>
<dbReference type="SUPFAM" id="SSF54862">
    <property type="entry name" value="4Fe-4S ferredoxins"/>
    <property type="match status" value="1"/>
</dbReference>
<feature type="transmembrane region" description="Helical" evidence="7">
    <location>
        <begin position="210"/>
        <end position="230"/>
    </location>
</feature>
<evidence type="ECO:0000313" key="10">
    <source>
        <dbReference type="Proteomes" id="UP000183918"/>
    </source>
</evidence>
<keyword evidence="7" id="KW-0812">Transmembrane</keyword>
<keyword evidence="2" id="KW-0004">4Fe-4S</keyword>
<keyword evidence="3" id="KW-0479">Metal-binding</keyword>
<dbReference type="PROSITE" id="PS51379">
    <property type="entry name" value="4FE4S_FER_2"/>
    <property type="match status" value="1"/>
</dbReference>
<dbReference type="Pfam" id="PF12801">
    <property type="entry name" value="Fer4_5"/>
    <property type="match status" value="2"/>
</dbReference>
<evidence type="ECO:0000256" key="7">
    <source>
        <dbReference type="SAM" id="Phobius"/>
    </source>
</evidence>
<evidence type="ECO:0000256" key="3">
    <source>
        <dbReference type="ARBA" id="ARBA00022723"/>
    </source>
</evidence>
<evidence type="ECO:0000256" key="2">
    <source>
        <dbReference type="ARBA" id="ARBA00022485"/>
    </source>
</evidence>
<evidence type="ECO:0000259" key="8">
    <source>
        <dbReference type="PROSITE" id="PS51379"/>
    </source>
</evidence>
<dbReference type="Pfam" id="PF13237">
    <property type="entry name" value="Fer4_10"/>
    <property type="match status" value="1"/>
</dbReference>